<evidence type="ECO:0000313" key="1">
    <source>
        <dbReference type="EMBL" id="QHU02608.1"/>
    </source>
</evidence>
<sequence length="305" mass="35502">MEFTDLTTPFTEKQKIESFLYLQNYMLEQSKKNQPFFIGRLSGNEPNLCGKALTKTNIDNLLLHEMLTTAGIQMKSTDDIKQYVKLYNTSCKNSDILSIWSGGMYSQAKPYYDFLDRMYPTQKRICASSLEPFYFGDHPEYKFNDIFKNKKVLIITSHKETTEKQLQQHATIFNKPLFDESTEFHIYKPAQQNGGNHDTNSWTFHFDKMKNDLFELNKTFDFDIALVSCGGFGMILSDYIYSELKKSVMYVGGGLQLYFGIIGNRWKTHPIISKLFNEKWCNVLDQDKPSTLSSNPRLCENSCYW</sequence>
<dbReference type="EMBL" id="MN740360">
    <property type="protein sequence ID" value="QHU02608.1"/>
    <property type="molecule type" value="Genomic_DNA"/>
</dbReference>
<reference evidence="1" key="1">
    <citation type="journal article" date="2020" name="Nature">
        <title>Giant virus diversity and host interactions through global metagenomics.</title>
        <authorList>
            <person name="Schulz F."/>
            <person name="Roux S."/>
            <person name="Paez-Espino D."/>
            <person name="Jungbluth S."/>
            <person name="Walsh D.A."/>
            <person name="Denef V.J."/>
            <person name="McMahon K.D."/>
            <person name="Konstantinidis K.T."/>
            <person name="Eloe-Fadrosh E.A."/>
            <person name="Kyrpides N.C."/>
            <person name="Woyke T."/>
        </authorList>
    </citation>
    <scope>NUCLEOTIDE SEQUENCE</scope>
    <source>
        <strain evidence="1">GVMAG-M-3300025880-76</strain>
    </source>
</reference>
<name>A0A6C0JFS4_9ZZZZ</name>
<organism evidence="1">
    <name type="scientific">viral metagenome</name>
    <dbReference type="NCBI Taxonomy" id="1070528"/>
    <lineage>
        <taxon>unclassified sequences</taxon>
        <taxon>metagenomes</taxon>
        <taxon>organismal metagenomes</taxon>
    </lineage>
</organism>
<proteinExistence type="predicted"/>
<dbReference type="AlphaFoldDB" id="A0A6C0JFS4"/>
<accession>A0A6C0JFS4</accession>
<protein>
    <submittedName>
        <fullName evidence="1">Uncharacterized protein</fullName>
    </submittedName>
</protein>